<evidence type="ECO:0000313" key="1">
    <source>
        <dbReference type="EMBL" id="KAK3061741.1"/>
    </source>
</evidence>
<gene>
    <name evidence="1" type="ORF">LTS18_005537</name>
</gene>
<sequence length="109" mass="13001">RLKWRRASCRGLLTMRTDHFSETMTSSPRNRPPWRTRHCRVVSRSWAFNNLRRVLHRLLREQGGGRSVQARSGAMLSRASRVTARGTRMMILIRMRMVRWHRSGGERWD</sequence>
<organism evidence="1 2">
    <name type="scientific">Coniosporium uncinatum</name>
    <dbReference type="NCBI Taxonomy" id="93489"/>
    <lineage>
        <taxon>Eukaryota</taxon>
        <taxon>Fungi</taxon>
        <taxon>Dikarya</taxon>
        <taxon>Ascomycota</taxon>
        <taxon>Pezizomycotina</taxon>
        <taxon>Dothideomycetes</taxon>
        <taxon>Dothideomycetes incertae sedis</taxon>
        <taxon>Coniosporium</taxon>
    </lineage>
</organism>
<proteinExistence type="predicted"/>
<name>A0ACC3D4T2_9PEZI</name>
<protein>
    <submittedName>
        <fullName evidence="1">Uncharacterized protein</fullName>
    </submittedName>
</protein>
<dbReference type="EMBL" id="JAWDJW010007650">
    <property type="protein sequence ID" value="KAK3061741.1"/>
    <property type="molecule type" value="Genomic_DNA"/>
</dbReference>
<evidence type="ECO:0000313" key="2">
    <source>
        <dbReference type="Proteomes" id="UP001186974"/>
    </source>
</evidence>
<accession>A0ACC3D4T2</accession>
<feature type="non-terminal residue" evidence="1">
    <location>
        <position position="1"/>
    </location>
</feature>
<reference evidence="1" key="1">
    <citation type="submission" date="2024-09" db="EMBL/GenBank/DDBJ databases">
        <title>Black Yeasts Isolated from many extreme environments.</title>
        <authorList>
            <person name="Coleine C."/>
            <person name="Stajich J.E."/>
            <person name="Selbmann L."/>
        </authorList>
    </citation>
    <scope>NUCLEOTIDE SEQUENCE</scope>
    <source>
        <strain evidence="1">CCFEE 5737</strain>
    </source>
</reference>
<feature type="non-terminal residue" evidence="1">
    <location>
        <position position="109"/>
    </location>
</feature>
<dbReference type="Proteomes" id="UP001186974">
    <property type="component" value="Unassembled WGS sequence"/>
</dbReference>
<keyword evidence="2" id="KW-1185">Reference proteome</keyword>
<comment type="caution">
    <text evidence="1">The sequence shown here is derived from an EMBL/GenBank/DDBJ whole genome shotgun (WGS) entry which is preliminary data.</text>
</comment>